<dbReference type="GO" id="GO:0003723">
    <property type="term" value="F:RNA binding"/>
    <property type="evidence" value="ECO:0007669"/>
    <property type="project" value="UniProtKB-UniRule"/>
</dbReference>
<keyword evidence="6" id="KW-1185">Reference proteome</keyword>
<dbReference type="InterPro" id="IPR035441">
    <property type="entry name" value="TFIIS/LEDGF_dom_sf"/>
</dbReference>
<evidence type="ECO:0000313" key="5">
    <source>
        <dbReference type="EMBL" id="GMI04799.1"/>
    </source>
</evidence>
<feature type="region of interest" description="Disordered" evidence="3">
    <location>
        <begin position="188"/>
        <end position="282"/>
    </location>
</feature>
<dbReference type="CDD" id="cd00590">
    <property type="entry name" value="RRM_SF"/>
    <property type="match status" value="1"/>
</dbReference>
<protein>
    <recommendedName>
        <fullName evidence="4">RRM domain-containing protein</fullName>
    </recommendedName>
</protein>
<feature type="compositionally biased region" description="Pro residues" evidence="3">
    <location>
        <begin position="298"/>
        <end position="315"/>
    </location>
</feature>
<dbReference type="SUPFAM" id="SSF47676">
    <property type="entry name" value="Conserved domain common to transcription factors TFIIS, elongin A, CRSP70"/>
    <property type="match status" value="1"/>
</dbReference>
<organism evidence="5 6">
    <name type="scientific">Triparma retinervis</name>
    <dbReference type="NCBI Taxonomy" id="2557542"/>
    <lineage>
        <taxon>Eukaryota</taxon>
        <taxon>Sar</taxon>
        <taxon>Stramenopiles</taxon>
        <taxon>Ochrophyta</taxon>
        <taxon>Bolidophyceae</taxon>
        <taxon>Parmales</taxon>
        <taxon>Triparmaceae</taxon>
        <taxon>Triparma</taxon>
    </lineage>
</organism>
<evidence type="ECO:0000313" key="6">
    <source>
        <dbReference type="Proteomes" id="UP001165082"/>
    </source>
</evidence>
<accession>A0A9W7CHJ9</accession>
<feature type="compositionally biased region" description="Low complexity" evidence="3">
    <location>
        <begin position="639"/>
        <end position="660"/>
    </location>
</feature>
<comment type="caution">
    <text evidence="5">The sequence shown here is derived from an EMBL/GenBank/DDBJ whole genome shotgun (WGS) entry which is preliminary data.</text>
</comment>
<dbReference type="InterPro" id="IPR012677">
    <property type="entry name" value="Nucleotide-bd_a/b_plait_sf"/>
</dbReference>
<feature type="compositionally biased region" description="Low complexity" evidence="3">
    <location>
        <begin position="252"/>
        <end position="272"/>
    </location>
</feature>
<name>A0A9W7CHJ9_9STRA</name>
<dbReference type="Gene3D" id="3.30.70.330">
    <property type="match status" value="2"/>
</dbReference>
<dbReference type="InterPro" id="IPR035979">
    <property type="entry name" value="RBD_domain_sf"/>
</dbReference>
<dbReference type="PANTHER" id="PTHR48027">
    <property type="entry name" value="HETEROGENEOUS NUCLEAR RIBONUCLEOPROTEIN 87F-RELATED"/>
    <property type="match status" value="1"/>
</dbReference>
<feature type="compositionally biased region" description="Low complexity" evidence="3">
    <location>
        <begin position="194"/>
        <end position="230"/>
    </location>
</feature>
<sequence length="691" mass="74106">MSGTDDSLLRVHLYPSIPPSIRPTKTLAKSFLSSINKILSDPTSPMSNVSFYRIMKDSATPQPPVYTAHSKAINRMDARGAEVILLCALMAKYPAALSLSGQEQGLKIVKYWLKEASFVDGGGSIDVLIFILRSIKDLKVTEDGVARTGIGKALMSIKKLELATGGEGTNGLIVTNLVDEVKNQWLATSKDAKNNQNESKSASSSLNSSSSPPAHFPPSTASASTALTAADKARLRAQERAQERMKKRQAGSTTSTASTVAAVISSTSSATTPPANEPPAKRPKISFAENLTQVKQFTPPPQYSSPPSFPNPNPDPDATKNALNSMLKELFADAKYRAPNPIPGAVPANVNSACFTEWDKSTPKSSRNWVQYLNDDDIPRQPEPLGVEGVERDEMESQRSNSQPIDWGNADALKALSANPELMNGFRGPDGKYNEEGLKALCKTLGATSEASKTASNFHTAPSGQVMASNLHVSGYGQGTTTADINSLFSQYVQVNNIVWKDNFCFINTQDPFGVARARAALQGWLVNGSPLKINDAIKRGDNIPSNSLDECMQISESTPPNERDLRVMFGQHCEVVSTVIKTGFCFVNTADVAGAVLARHEMQGEAAWGGVLKVNFAKNSNTPGGGRAGYGGGGGGFRQQQQGGYGQQQHQQQQQQQQHYGGGGQPPPNFPPPPPPQMNMADLPSFVRRG</sequence>
<evidence type="ECO:0000256" key="2">
    <source>
        <dbReference type="PROSITE-ProRule" id="PRU00176"/>
    </source>
</evidence>
<dbReference type="SUPFAM" id="SSF54928">
    <property type="entry name" value="RNA-binding domain, RBD"/>
    <property type="match status" value="1"/>
</dbReference>
<reference evidence="5" key="1">
    <citation type="submission" date="2022-07" db="EMBL/GenBank/DDBJ databases">
        <title>Genome analysis of Parmales, a sister group of diatoms, reveals the evolutionary specialization of diatoms from phago-mixotrophs to photoautotrophs.</title>
        <authorList>
            <person name="Ban H."/>
            <person name="Sato S."/>
            <person name="Yoshikawa S."/>
            <person name="Kazumasa Y."/>
            <person name="Nakamura Y."/>
            <person name="Ichinomiya M."/>
            <person name="Saitoh K."/>
            <person name="Sato N."/>
            <person name="Blanc-Mathieu R."/>
            <person name="Endo H."/>
            <person name="Kuwata A."/>
            <person name="Ogata H."/>
        </authorList>
    </citation>
    <scope>NUCLEOTIDE SEQUENCE</scope>
</reference>
<evidence type="ECO:0000259" key="4">
    <source>
        <dbReference type="PROSITE" id="PS50102"/>
    </source>
</evidence>
<dbReference type="InterPro" id="IPR052462">
    <property type="entry name" value="SLIRP/GR-RBP-like"/>
</dbReference>
<dbReference type="OrthoDB" id="46684at2759"/>
<feature type="compositionally biased region" description="Basic and acidic residues" evidence="3">
    <location>
        <begin position="231"/>
        <end position="244"/>
    </location>
</feature>
<feature type="region of interest" description="Disordered" evidence="3">
    <location>
        <begin position="624"/>
        <end position="691"/>
    </location>
</feature>
<dbReference type="PROSITE" id="PS50102">
    <property type="entry name" value="RRM"/>
    <property type="match status" value="1"/>
</dbReference>
<proteinExistence type="predicted"/>
<dbReference type="Proteomes" id="UP001165082">
    <property type="component" value="Unassembled WGS sequence"/>
</dbReference>
<evidence type="ECO:0000256" key="1">
    <source>
        <dbReference type="ARBA" id="ARBA00022884"/>
    </source>
</evidence>
<feature type="domain" description="RRM" evidence="4">
    <location>
        <begin position="469"/>
        <end position="539"/>
    </location>
</feature>
<feature type="compositionally biased region" description="Gly residues" evidence="3">
    <location>
        <begin position="624"/>
        <end position="638"/>
    </location>
</feature>
<gene>
    <name evidence="5" type="ORF">TrRE_jg8008</name>
</gene>
<keyword evidence="1 2" id="KW-0694">RNA-binding</keyword>
<feature type="region of interest" description="Disordered" evidence="3">
    <location>
        <begin position="296"/>
        <end position="321"/>
    </location>
</feature>
<dbReference type="EMBL" id="BRXZ01000086">
    <property type="protein sequence ID" value="GMI04799.1"/>
    <property type="molecule type" value="Genomic_DNA"/>
</dbReference>
<evidence type="ECO:0000256" key="3">
    <source>
        <dbReference type="SAM" id="MobiDB-lite"/>
    </source>
</evidence>
<dbReference type="InterPro" id="IPR000504">
    <property type="entry name" value="RRM_dom"/>
</dbReference>
<feature type="compositionally biased region" description="Pro residues" evidence="3">
    <location>
        <begin position="666"/>
        <end position="678"/>
    </location>
</feature>
<dbReference type="AlphaFoldDB" id="A0A9W7CHJ9"/>